<dbReference type="InterPro" id="IPR023198">
    <property type="entry name" value="PGP-like_dom2"/>
</dbReference>
<dbReference type="GO" id="GO:0046872">
    <property type="term" value="F:metal ion binding"/>
    <property type="evidence" value="ECO:0007669"/>
    <property type="project" value="UniProtKB-KW"/>
</dbReference>
<dbReference type="RefSeq" id="WP_109620629.1">
    <property type="nucleotide sequence ID" value="NZ_QGDO01000005.1"/>
</dbReference>
<dbReference type="OrthoDB" id="9797743at2"/>
<dbReference type="PANTHER" id="PTHR46193">
    <property type="entry name" value="6-PHOSPHOGLUCONATE PHOSPHATASE"/>
    <property type="match status" value="1"/>
</dbReference>
<keyword evidence="6" id="KW-1185">Reference proteome</keyword>
<evidence type="ECO:0000313" key="5">
    <source>
        <dbReference type="EMBL" id="PWJ40155.1"/>
    </source>
</evidence>
<dbReference type="SFLD" id="SFLDG01129">
    <property type="entry name" value="C1.5:_HAD__Beta-PGM__Phosphata"/>
    <property type="match status" value="1"/>
</dbReference>
<dbReference type="AlphaFoldDB" id="A0A315Z8A5"/>
<reference evidence="5 6" key="1">
    <citation type="submission" date="2018-03" db="EMBL/GenBank/DDBJ databases">
        <title>Genomic Encyclopedia of Archaeal and Bacterial Type Strains, Phase II (KMG-II): from individual species to whole genera.</title>
        <authorList>
            <person name="Goeker M."/>
        </authorList>
    </citation>
    <scope>NUCLEOTIDE SEQUENCE [LARGE SCALE GENOMIC DNA]</scope>
    <source>
        <strain evidence="5 6">DSM 28229</strain>
    </source>
</reference>
<dbReference type="InterPro" id="IPR023214">
    <property type="entry name" value="HAD_sf"/>
</dbReference>
<dbReference type="InterPro" id="IPR006439">
    <property type="entry name" value="HAD-SF_hydro_IA"/>
</dbReference>
<evidence type="ECO:0000313" key="6">
    <source>
        <dbReference type="Proteomes" id="UP000245535"/>
    </source>
</evidence>
<keyword evidence="3" id="KW-0479">Metal-binding</keyword>
<sequence length="228" mass="25479">MKLEYLISDCDGVIVDTEYLAAFVMVDYLKEFGVDISVDYYFNTWSGTTFSGILNHYSNERGFKLPEGYIEEISNRFEKAVDGELRPIQDIKEAYTSVPLTKAVVSNSYKFQVEHSIKLADVDSLFEDRIFSSDMVENPKPAPDLYLYAMDKIGATTENSIVVEDSISGAKAALAAGLTVIGFVGARHIQKGHDEKLRALGVKYIIDKMKDLPPLIEQIQKGEEVLEA</sequence>
<dbReference type="Proteomes" id="UP000245535">
    <property type="component" value="Unassembled WGS sequence"/>
</dbReference>
<dbReference type="NCBIfam" id="TIGR01509">
    <property type="entry name" value="HAD-SF-IA-v3"/>
    <property type="match status" value="1"/>
</dbReference>
<dbReference type="GO" id="GO:0016787">
    <property type="term" value="F:hydrolase activity"/>
    <property type="evidence" value="ECO:0007669"/>
    <property type="project" value="UniProtKB-KW"/>
</dbReference>
<gene>
    <name evidence="5" type="ORF">BC781_105223</name>
</gene>
<proteinExistence type="inferred from homology"/>
<dbReference type="SFLD" id="SFLDS00003">
    <property type="entry name" value="Haloacid_Dehalogenase"/>
    <property type="match status" value="1"/>
</dbReference>
<comment type="similarity">
    <text evidence="2">Belongs to the HAD-like hydrolase superfamily. CbbY/CbbZ/Gph/YieH family.</text>
</comment>
<protein>
    <submittedName>
        <fullName evidence="5">HAD superfamily hydrolase (TIGR01509 family)</fullName>
    </submittedName>
</protein>
<dbReference type="Pfam" id="PF13419">
    <property type="entry name" value="HAD_2"/>
    <property type="match status" value="1"/>
</dbReference>
<dbReference type="InterPro" id="IPR051600">
    <property type="entry name" value="Beta-PGM-like"/>
</dbReference>
<dbReference type="InterPro" id="IPR036412">
    <property type="entry name" value="HAD-like_sf"/>
</dbReference>
<dbReference type="Gene3D" id="3.40.50.1000">
    <property type="entry name" value="HAD superfamily/HAD-like"/>
    <property type="match status" value="1"/>
</dbReference>
<keyword evidence="5" id="KW-0378">Hydrolase</keyword>
<dbReference type="InterPro" id="IPR041492">
    <property type="entry name" value="HAD_2"/>
</dbReference>
<comment type="caution">
    <text evidence="5">The sequence shown here is derived from an EMBL/GenBank/DDBJ whole genome shotgun (WGS) entry which is preliminary data.</text>
</comment>
<comment type="cofactor">
    <cofactor evidence="1">
        <name>Mg(2+)</name>
        <dbReference type="ChEBI" id="CHEBI:18420"/>
    </cofactor>
</comment>
<organism evidence="5 6">
    <name type="scientific">Sediminitomix flava</name>
    <dbReference type="NCBI Taxonomy" id="379075"/>
    <lineage>
        <taxon>Bacteria</taxon>
        <taxon>Pseudomonadati</taxon>
        <taxon>Bacteroidota</taxon>
        <taxon>Cytophagia</taxon>
        <taxon>Cytophagales</taxon>
        <taxon>Flammeovirgaceae</taxon>
        <taxon>Sediminitomix</taxon>
    </lineage>
</organism>
<evidence type="ECO:0000256" key="3">
    <source>
        <dbReference type="ARBA" id="ARBA00022723"/>
    </source>
</evidence>
<dbReference type="EMBL" id="QGDO01000005">
    <property type="protein sequence ID" value="PWJ40155.1"/>
    <property type="molecule type" value="Genomic_DNA"/>
</dbReference>
<evidence type="ECO:0000256" key="4">
    <source>
        <dbReference type="ARBA" id="ARBA00022842"/>
    </source>
</evidence>
<evidence type="ECO:0000256" key="2">
    <source>
        <dbReference type="ARBA" id="ARBA00006171"/>
    </source>
</evidence>
<dbReference type="Gene3D" id="1.10.150.240">
    <property type="entry name" value="Putative phosphatase, domain 2"/>
    <property type="match status" value="1"/>
</dbReference>
<accession>A0A315Z8A5</accession>
<keyword evidence="4" id="KW-0460">Magnesium</keyword>
<name>A0A315Z8A5_SEDFL</name>
<dbReference type="SUPFAM" id="SSF56784">
    <property type="entry name" value="HAD-like"/>
    <property type="match status" value="1"/>
</dbReference>
<evidence type="ECO:0000256" key="1">
    <source>
        <dbReference type="ARBA" id="ARBA00001946"/>
    </source>
</evidence>
<dbReference type="PANTHER" id="PTHR46193:SF10">
    <property type="entry name" value="6-PHOSPHOGLUCONATE PHOSPHATASE"/>
    <property type="match status" value="1"/>
</dbReference>